<feature type="region of interest" description="Disordered" evidence="1">
    <location>
        <begin position="308"/>
        <end position="334"/>
    </location>
</feature>
<feature type="transmembrane region" description="Helical" evidence="2">
    <location>
        <begin position="21"/>
        <end position="44"/>
    </location>
</feature>
<protein>
    <submittedName>
        <fullName evidence="3">Membrane protein</fullName>
    </submittedName>
</protein>
<proteinExistence type="predicted"/>
<feature type="transmembrane region" description="Helical" evidence="2">
    <location>
        <begin position="56"/>
        <end position="78"/>
    </location>
</feature>
<sequence>MIQLGSTLFGVGRATARTATAAFIVACTSYAALSAGLVGALIITTRPMPPWLRTTLSLGGFGCVITCMISLVVAMILFNAQAQDSETAERPVVISLGVMGRAMRHRAIWPILLFFVFGAALFGAQGKPQNLRTIIVSPWQIAFTITLLFLMGWHIKHALRLVRTMRSQAADKTGKYPEVFRGFNWSRITRSARSQFDEKYFSETWKLPADIQHPAEASKYATRARRFKHGWTAANAAIAVLVISSLSVDSLARAAWATTPGSFRPFGAMFALAAIIVVPIMIQGHAKNLEDLAKDYAEREKTLLEKALPEDAPLFGPQPASRHLRSPLARSGES</sequence>
<evidence type="ECO:0000313" key="3">
    <source>
        <dbReference type="EMBL" id="AGM29997.1"/>
    </source>
</evidence>
<dbReference type="RefSeq" id="WP_016343057.1">
    <property type="nucleotide sequence ID" value="NC_021282.1"/>
</dbReference>
<dbReference type="KEGG" id="mabb:MASS_3395"/>
<keyword evidence="2" id="KW-1133">Transmembrane helix</keyword>
<name>A0AB33AE50_9MYCO</name>
<evidence type="ECO:0000256" key="1">
    <source>
        <dbReference type="SAM" id="MobiDB-lite"/>
    </source>
</evidence>
<dbReference type="Proteomes" id="UP000013961">
    <property type="component" value="Chromosome"/>
</dbReference>
<gene>
    <name evidence="3" type="ORF">MASS_3395</name>
</gene>
<feature type="transmembrane region" description="Helical" evidence="2">
    <location>
        <begin position="136"/>
        <end position="155"/>
    </location>
</feature>
<feature type="transmembrane region" description="Helical" evidence="2">
    <location>
        <begin position="262"/>
        <end position="282"/>
    </location>
</feature>
<evidence type="ECO:0000313" key="4">
    <source>
        <dbReference type="Proteomes" id="UP000013961"/>
    </source>
</evidence>
<feature type="transmembrane region" description="Helical" evidence="2">
    <location>
        <begin position="233"/>
        <end position="256"/>
    </location>
</feature>
<keyword evidence="2" id="KW-0472">Membrane</keyword>
<dbReference type="AlphaFoldDB" id="A0AB33AE50"/>
<accession>A0AB33AE50</accession>
<dbReference type="EMBL" id="CP004374">
    <property type="protein sequence ID" value="AGM29997.1"/>
    <property type="molecule type" value="Genomic_DNA"/>
</dbReference>
<organism evidence="3 4">
    <name type="scientific">Mycobacteroides abscessus subsp. bolletii 50594</name>
    <dbReference type="NCBI Taxonomy" id="1303024"/>
    <lineage>
        <taxon>Bacteria</taxon>
        <taxon>Bacillati</taxon>
        <taxon>Actinomycetota</taxon>
        <taxon>Actinomycetes</taxon>
        <taxon>Mycobacteriales</taxon>
        <taxon>Mycobacteriaceae</taxon>
        <taxon>Mycobacteroides</taxon>
        <taxon>Mycobacteroides abscessus</taxon>
    </lineage>
</organism>
<evidence type="ECO:0000256" key="2">
    <source>
        <dbReference type="SAM" id="Phobius"/>
    </source>
</evidence>
<feature type="transmembrane region" description="Helical" evidence="2">
    <location>
        <begin position="107"/>
        <end position="124"/>
    </location>
</feature>
<keyword evidence="2" id="KW-0812">Transmembrane</keyword>
<reference evidence="3 4" key="1">
    <citation type="journal article" date="2013" name="Genome Announc.">
        <title>Complete Genome Sequence of Mycobacterium massiliense Clinical Strain Asan 50594, Belonging to the Type II Genotype.</title>
        <authorList>
            <person name="Kim B.J."/>
            <person name="Kim B.R."/>
            <person name="Hong S.H."/>
            <person name="Seok S.H."/>
            <person name="Kook Y.H."/>
            <person name="Kim B.J."/>
        </authorList>
    </citation>
    <scope>NUCLEOTIDE SEQUENCE [LARGE SCALE GENOMIC DNA]</scope>
    <source>
        <strain evidence="3 4">50594</strain>
    </source>
</reference>